<comment type="caution">
    <text evidence="1">The sequence shown here is derived from an EMBL/GenBank/DDBJ whole genome shotgun (WGS) entry which is preliminary data.</text>
</comment>
<evidence type="ECO:0000313" key="1">
    <source>
        <dbReference type="EMBL" id="MBI5168172.1"/>
    </source>
</evidence>
<dbReference type="EMBL" id="JACRIW010000015">
    <property type="protein sequence ID" value="MBI5168172.1"/>
    <property type="molecule type" value="Genomic_DNA"/>
</dbReference>
<reference evidence="1" key="1">
    <citation type="submission" date="2020-07" db="EMBL/GenBank/DDBJ databases">
        <title>Huge and variable diversity of episymbiotic CPR bacteria and DPANN archaea in groundwater ecosystems.</title>
        <authorList>
            <person name="He C.Y."/>
            <person name="Keren R."/>
            <person name="Whittaker M."/>
            <person name="Farag I.F."/>
            <person name="Doudna J."/>
            <person name="Cate J.H.D."/>
            <person name="Banfield J.F."/>
        </authorList>
    </citation>
    <scope>NUCLEOTIDE SEQUENCE</scope>
    <source>
        <strain evidence="1">NC_groundwater_1813_Pr3_B-0.1um_71_17</strain>
    </source>
</reference>
<gene>
    <name evidence="1" type="ORF">HZA61_01660</name>
</gene>
<evidence type="ECO:0000313" key="2">
    <source>
        <dbReference type="Proteomes" id="UP000696931"/>
    </source>
</evidence>
<proteinExistence type="predicted"/>
<dbReference type="SUPFAM" id="SSF81301">
    <property type="entry name" value="Nucleotidyltransferase"/>
    <property type="match status" value="1"/>
</dbReference>
<name>A0A933S9T8_UNCEI</name>
<dbReference type="PANTHER" id="PTHR34822:SF1">
    <property type="entry name" value="GRPB FAMILY PROTEIN"/>
    <property type="match status" value="1"/>
</dbReference>
<dbReference type="PANTHER" id="PTHR34822">
    <property type="entry name" value="GRPB DOMAIN PROTEIN (AFU_ORTHOLOGUE AFUA_1G01530)"/>
    <property type="match status" value="1"/>
</dbReference>
<accession>A0A933S9T8</accession>
<protein>
    <submittedName>
        <fullName evidence="1">GrpB family protein</fullName>
    </submittedName>
</protein>
<sequence>MSERVSFAPEGEFRDDVAAAYEEVGGALRVLLPRACLNHVGSTSVPGSLTKGDLDICVLVSAAAFADADEALARTYARNEGSDRTPAFSAFVAAAHGVDVGIQLVIEGSADDVFVAWRDLLNTNAELRAEYDALKRRFEGAPMDDYRAAKSAFIERHLRA</sequence>
<dbReference type="Gene3D" id="3.30.460.10">
    <property type="entry name" value="Beta Polymerase, domain 2"/>
    <property type="match status" value="1"/>
</dbReference>
<dbReference type="Pfam" id="PF04229">
    <property type="entry name" value="GrpB"/>
    <property type="match status" value="1"/>
</dbReference>
<dbReference type="InterPro" id="IPR007344">
    <property type="entry name" value="GrpB/CoaE"/>
</dbReference>
<dbReference type="InterPro" id="IPR043519">
    <property type="entry name" value="NT_sf"/>
</dbReference>
<dbReference type="Proteomes" id="UP000696931">
    <property type="component" value="Unassembled WGS sequence"/>
</dbReference>
<organism evidence="1 2">
    <name type="scientific">Eiseniibacteriota bacterium</name>
    <dbReference type="NCBI Taxonomy" id="2212470"/>
    <lineage>
        <taxon>Bacteria</taxon>
        <taxon>Candidatus Eiseniibacteriota</taxon>
    </lineage>
</organism>
<dbReference type="AlphaFoldDB" id="A0A933S9T8"/>